<dbReference type="GO" id="GO:0005886">
    <property type="term" value="C:plasma membrane"/>
    <property type="evidence" value="ECO:0007669"/>
    <property type="project" value="TreeGrafter"/>
</dbReference>
<keyword evidence="4" id="KW-0677">Repeat</keyword>
<protein>
    <recommendedName>
        <fullName evidence="9">SRCR domain-containing protein</fullName>
    </recommendedName>
</protein>
<reference evidence="11" key="1">
    <citation type="submission" date="2012-01" db="EMBL/GenBank/DDBJ databases">
        <title>The Genome Sequence of Oreochromis niloticus (Nile Tilapia).</title>
        <authorList>
            <consortium name="Broad Institute Genome Assembly Team"/>
            <consortium name="Broad Institute Sequencing Platform"/>
            <person name="Di Palma F."/>
            <person name="Johnson J."/>
            <person name="Lander E.S."/>
            <person name="Lindblad-Toh K."/>
        </authorList>
    </citation>
    <scope>NUCLEOTIDE SEQUENCE [LARGE SCALE GENOMIC DNA]</scope>
</reference>
<dbReference type="InterPro" id="IPR036772">
    <property type="entry name" value="SRCR-like_dom_sf"/>
</dbReference>
<dbReference type="AlphaFoldDB" id="A0A669EE43"/>
<feature type="domain" description="SRCR" evidence="9">
    <location>
        <begin position="325"/>
        <end position="430"/>
    </location>
</feature>
<evidence type="ECO:0000256" key="7">
    <source>
        <dbReference type="PROSITE-ProRule" id="PRU00196"/>
    </source>
</evidence>
<keyword evidence="11" id="KW-1185">Reference proteome</keyword>
<dbReference type="FunFam" id="3.10.250.10:FF:000013">
    <property type="entry name" value="CD163 molecule like 1"/>
    <property type="match status" value="3"/>
</dbReference>
<accession>A0A669EE43</accession>
<keyword evidence="6" id="KW-0325">Glycoprotein</keyword>
<dbReference type="GO" id="GO:0031638">
    <property type="term" value="P:zymogen activation"/>
    <property type="evidence" value="ECO:0007669"/>
    <property type="project" value="TreeGrafter"/>
</dbReference>
<dbReference type="SUPFAM" id="SSF56487">
    <property type="entry name" value="SRCR-like"/>
    <property type="match status" value="7"/>
</dbReference>
<feature type="disulfide bond" evidence="7">
    <location>
        <begin position="600"/>
        <end position="610"/>
    </location>
</feature>
<evidence type="ECO:0000313" key="11">
    <source>
        <dbReference type="Proteomes" id="UP000005207"/>
    </source>
</evidence>
<feature type="disulfide bond" evidence="7">
    <location>
        <begin position="699"/>
        <end position="709"/>
    </location>
</feature>
<dbReference type="PANTHER" id="PTHR48071">
    <property type="entry name" value="SRCR DOMAIN-CONTAINING PROTEIN"/>
    <property type="match status" value="1"/>
</dbReference>
<feature type="domain" description="SRCR" evidence="9">
    <location>
        <begin position="31"/>
        <end position="77"/>
    </location>
</feature>
<gene>
    <name evidence="10" type="primary">LOC100708849</name>
</gene>
<reference evidence="10" key="2">
    <citation type="submission" date="2025-05" db="UniProtKB">
        <authorList>
            <consortium name="Ensembl"/>
        </authorList>
    </citation>
    <scope>IDENTIFICATION</scope>
</reference>
<feature type="disulfide bond" evidence="7">
    <location>
        <begin position="399"/>
        <end position="409"/>
    </location>
</feature>
<keyword evidence="3 8" id="KW-0732">Signal</keyword>
<evidence type="ECO:0000256" key="4">
    <source>
        <dbReference type="ARBA" id="ARBA00022737"/>
    </source>
</evidence>
<feature type="domain" description="SRCR" evidence="9">
    <location>
        <begin position="526"/>
        <end position="631"/>
    </location>
</feature>
<proteinExistence type="predicted"/>
<keyword evidence="2" id="KW-0964">Secreted</keyword>
<feature type="disulfide bond" evidence="7">
    <location>
        <begin position="198"/>
        <end position="208"/>
    </location>
</feature>
<dbReference type="Proteomes" id="UP000005207">
    <property type="component" value="Linkage group LG3"/>
</dbReference>
<feature type="domain" description="SRCR" evidence="9">
    <location>
        <begin position="232"/>
        <end position="291"/>
    </location>
</feature>
<evidence type="ECO:0000256" key="8">
    <source>
        <dbReference type="SAM" id="SignalP"/>
    </source>
</evidence>
<dbReference type="GO" id="GO:0004252">
    <property type="term" value="F:serine-type endopeptidase activity"/>
    <property type="evidence" value="ECO:0007669"/>
    <property type="project" value="TreeGrafter"/>
</dbReference>
<dbReference type="PROSITE" id="PS50287">
    <property type="entry name" value="SRCR_2"/>
    <property type="match status" value="7"/>
</dbReference>
<dbReference type="PRINTS" id="PR00258">
    <property type="entry name" value="SPERACTRCPTR"/>
</dbReference>
<dbReference type="SMART" id="SM00202">
    <property type="entry name" value="SR"/>
    <property type="match status" value="7"/>
</dbReference>
<sequence length="743" mass="79906">MDMNPLLLLMLLMLWSSGLQAEVKHNSTEFVRLVGGASRCAGILEVKIGEWRPVEGLHWALKEAAVACEQLDCGSALAIKDRQSSYTPVWRIPLDVVGNGSPLTEFASSAISGYTLDLTCSDSVRLLNGTSLCSGRLEVNYNQSNQSKQSWTSVCEADFDQQDAEVVCRELGCGPPSTLQGALYGDVGAPVWSKEFQCEGHESALLDCRSSNSTRSSCSPGKAVGLTCSEPIRLVGGASRCAGTLEMNLGEWRPVAGDNWALREAAVACKQLDCGSALAIEHRKSSDRPVWRIQYDFVQSGSPLTELVISVNSSSTLDLTCSDSVRLLNGPSLCSGRLEINYNQSNQSKQSWTSVCEDHFDQQDAEVVCRELGCGPPSALQGALYGDVGAPVWSKEFQCEGHESTLLDCRSSSSTRNSCSPGKAVGLTCSEPIRLVGGASRCAGTLEAKIGEWRPVGGYDWALREAAVACKQLDCGSALAIEHRKSSDRPVWRIQTDFVRSGFPLREYVISVNSSSTVDLTCSDSVRLLNGPSLCSGRLEVNYNQSNQSKQSWTSVCEADFDQQDAEVVCRELGCGPPSALQGALYGDVGAPVWSKEFQCEGHESTLLDCRSSNSTRNSCSPGKAVGLTCSEPIRLVGGASHCAGTLEMKLGEWRPVHTMARTLKEPAAFCKHLDCGSDVSVKKRESSNTPVWIHRLFCEPSYFSMMGCLQSPTIISESFTPGSVLELTCSGKQGAGAGQMGE</sequence>
<evidence type="ECO:0000313" key="10">
    <source>
        <dbReference type="Ensembl" id="ENSONIP00000071295.1"/>
    </source>
</evidence>
<comment type="caution">
    <text evidence="7">Lacks conserved residue(s) required for the propagation of feature annotation.</text>
</comment>
<feature type="signal peptide" evidence="8">
    <location>
        <begin position="1"/>
        <end position="21"/>
    </location>
</feature>
<feature type="domain" description="SRCR" evidence="9">
    <location>
        <begin position="124"/>
        <end position="229"/>
    </location>
</feature>
<dbReference type="Gene3D" id="3.10.250.10">
    <property type="entry name" value="SRCR-like domain"/>
    <property type="match status" value="7"/>
</dbReference>
<feature type="chain" id="PRO_5044624993" description="SRCR domain-containing protein" evidence="8">
    <location>
        <begin position="22"/>
        <end position="743"/>
    </location>
</feature>
<dbReference type="Pfam" id="PF00530">
    <property type="entry name" value="SRCR"/>
    <property type="match status" value="7"/>
</dbReference>
<dbReference type="Ensembl" id="ENSONIT00000062873.1">
    <property type="protein sequence ID" value="ENSONIP00000071295.1"/>
    <property type="gene ID" value="ENSONIG00000041025.1"/>
</dbReference>
<dbReference type="GO" id="GO:0005615">
    <property type="term" value="C:extracellular space"/>
    <property type="evidence" value="ECO:0007669"/>
    <property type="project" value="TreeGrafter"/>
</dbReference>
<dbReference type="GeneTree" id="ENSGT00940000163299"/>
<evidence type="ECO:0000256" key="1">
    <source>
        <dbReference type="ARBA" id="ARBA00004613"/>
    </source>
</evidence>
<evidence type="ECO:0000256" key="6">
    <source>
        <dbReference type="ARBA" id="ARBA00023180"/>
    </source>
</evidence>
<dbReference type="InterPro" id="IPR001190">
    <property type="entry name" value="SRCR"/>
</dbReference>
<dbReference type="Ensembl" id="ENSONIT00000036056.1">
    <property type="protein sequence ID" value="ENSONIP00000066056.1"/>
    <property type="gene ID" value="ENSONIG00000041025.1"/>
</dbReference>
<evidence type="ECO:0000256" key="3">
    <source>
        <dbReference type="ARBA" id="ARBA00022729"/>
    </source>
</evidence>
<evidence type="ECO:0000256" key="2">
    <source>
        <dbReference type="ARBA" id="ARBA00022525"/>
    </source>
</evidence>
<keyword evidence="5 7" id="KW-1015">Disulfide bond</keyword>
<comment type="subcellular location">
    <subcellularLocation>
        <location evidence="1">Secreted</location>
    </subcellularLocation>
</comment>
<name>A0A669EE43_ORENI</name>
<evidence type="ECO:0000256" key="5">
    <source>
        <dbReference type="ARBA" id="ARBA00023157"/>
    </source>
</evidence>
<dbReference type="PANTHER" id="PTHR48071:SF15">
    <property type="entry name" value="SRCR DOMAIN-CONTAINING PROTEIN"/>
    <property type="match status" value="1"/>
</dbReference>
<organism evidence="10 11">
    <name type="scientific">Oreochromis niloticus</name>
    <name type="common">Nile tilapia</name>
    <name type="synonym">Tilapia nilotica</name>
    <dbReference type="NCBI Taxonomy" id="8128"/>
    <lineage>
        <taxon>Eukaryota</taxon>
        <taxon>Metazoa</taxon>
        <taxon>Chordata</taxon>
        <taxon>Craniata</taxon>
        <taxon>Vertebrata</taxon>
        <taxon>Euteleostomi</taxon>
        <taxon>Actinopterygii</taxon>
        <taxon>Neopterygii</taxon>
        <taxon>Teleostei</taxon>
        <taxon>Neoteleostei</taxon>
        <taxon>Acanthomorphata</taxon>
        <taxon>Ovalentaria</taxon>
        <taxon>Cichlomorphae</taxon>
        <taxon>Cichliformes</taxon>
        <taxon>Cichlidae</taxon>
        <taxon>African cichlids</taxon>
        <taxon>Pseudocrenilabrinae</taxon>
        <taxon>Oreochromini</taxon>
        <taxon>Oreochromis</taxon>
    </lineage>
</organism>
<evidence type="ECO:0000259" key="9">
    <source>
        <dbReference type="PROSITE" id="PS50287"/>
    </source>
</evidence>
<feature type="domain" description="SRCR" evidence="9">
    <location>
        <begin position="634"/>
        <end position="731"/>
    </location>
</feature>
<feature type="domain" description="SRCR" evidence="9">
    <location>
        <begin position="433"/>
        <end position="492"/>
    </location>
</feature>